<name>A0A2A4AZB8_9SPHN</name>
<dbReference type="SUPFAM" id="SSF52343">
    <property type="entry name" value="Ferredoxin reductase-like, C-terminal NADP-linked domain"/>
    <property type="match status" value="1"/>
</dbReference>
<evidence type="ECO:0000256" key="6">
    <source>
        <dbReference type="ARBA" id="ARBA00022827"/>
    </source>
</evidence>
<sequence length="316" mass="34776">MQHSIGPRCSACLPKTNCLATGSGCDHFAAIPRAPVCAPRHGALVLNAPARLPIVQPPHAAFDTVKVLWVRHWNEHLFSLAVERPQSFRFRSGEFVMLGMEVEGKPLMRAYSIASAAWAEEVEFLSIKVEDGPLTSRLQLVGEGDELYLGRKPTGTLVTDALRPGKRLFLLSTGTGLAPFLSLIRDPDTYERFEQVIVVHSVRRVSDLAFREELSASFAEDPLVGEQAAAQLHYLPTCTREPFENQGRIQALIESGKMFAEPITGPAQFDPAEDRIMLCGSTAMINEFAKHFEAIGFEEGSNARPADFVIERAFVG</sequence>
<keyword evidence="7" id="KW-0521">NADP</keyword>
<dbReference type="EC" id="1.18.1.2" evidence="3"/>
<dbReference type="GO" id="GO:0004324">
    <property type="term" value="F:ferredoxin-NADP+ reductase activity"/>
    <property type="evidence" value="ECO:0007669"/>
    <property type="project" value="UniProtKB-EC"/>
</dbReference>
<evidence type="ECO:0000256" key="4">
    <source>
        <dbReference type="ARBA" id="ARBA00022630"/>
    </source>
</evidence>
<dbReference type="PRINTS" id="PR00371">
    <property type="entry name" value="FPNCR"/>
</dbReference>
<evidence type="ECO:0000256" key="7">
    <source>
        <dbReference type="ARBA" id="ARBA00022857"/>
    </source>
</evidence>
<feature type="domain" description="FAD-binding FR-type" evidence="10">
    <location>
        <begin position="60"/>
        <end position="160"/>
    </location>
</feature>
<evidence type="ECO:0000256" key="5">
    <source>
        <dbReference type="ARBA" id="ARBA00022741"/>
    </source>
</evidence>
<dbReference type="PROSITE" id="PS51384">
    <property type="entry name" value="FAD_FR"/>
    <property type="match status" value="1"/>
</dbReference>
<dbReference type="InterPro" id="IPR017938">
    <property type="entry name" value="Riboflavin_synthase-like_b-brl"/>
</dbReference>
<dbReference type="InterPro" id="IPR033892">
    <property type="entry name" value="FNR_bac"/>
</dbReference>
<keyword evidence="12" id="KW-1185">Reference proteome</keyword>
<dbReference type="Pfam" id="PF00175">
    <property type="entry name" value="NAD_binding_1"/>
    <property type="match status" value="1"/>
</dbReference>
<protein>
    <recommendedName>
        <fullName evidence="3">ferredoxin--NADP(+) reductase</fullName>
        <ecNumber evidence="3">1.18.1.2</ecNumber>
    </recommendedName>
</protein>
<dbReference type="InterPro" id="IPR008333">
    <property type="entry name" value="Cbr1-like_FAD-bd_dom"/>
</dbReference>
<comment type="cofactor">
    <cofactor evidence="1">
        <name>FAD</name>
        <dbReference type="ChEBI" id="CHEBI:57692"/>
    </cofactor>
</comment>
<accession>A0A2A4AZB8</accession>
<evidence type="ECO:0000256" key="2">
    <source>
        <dbReference type="ARBA" id="ARBA00008312"/>
    </source>
</evidence>
<dbReference type="Proteomes" id="UP000218366">
    <property type="component" value="Unassembled WGS sequence"/>
</dbReference>
<dbReference type="Pfam" id="PF00970">
    <property type="entry name" value="FAD_binding_6"/>
    <property type="match status" value="1"/>
</dbReference>
<keyword evidence="8" id="KW-0560">Oxidoreductase</keyword>
<dbReference type="PANTHER" id="PTHR47878">
    <property type="entry name" value="OXIDOREDUCTASE FAD/NAD(P)-BINDING DOMAIN PROTEIN"/>
    <property type="match status" value="1"/>
</dbReference>
<dbReference type="CDD" id="cd06195">
    <property type="entry name" value="FNR1"/>
    <property type="match status" value="1"/>
</dbReference>
<evidence type="ECO:0000313" key="12">
    <source>
        <dbReference type="Proteomes" id="UP000218366"/>
    </source>
</evidence>
<dbReference type="Gene3D" id="2.40.30.10">
    <property type="entry name" value="Translation factors"/>
    <property type="match status" value="1"/>
</dbReference>
<comment type="catalytic activity">
    <reaction evidence="9">
        <text>2 reduced [2Fe-2S]-[ferredoxin] + NADP(+) + H(+) = 2 oxidized [2Fe-2S]-[ferredoxin] + NADPH</text>
        <dbReference type="Rhea" id="RHEA:20125"/>
        <dbReference type="Rhea" id="RHEA-COMP:10000"/>
        <dbReference type="Rhea" id="RHEA-COMP:10001"/>
        <dbReference type="ChEBI" id="CHEBI:15378"/>
        <dbReference type="ChEBI" id="CHEBI:33737"/>
        <dbReference type="ChEBI" id="CHEBI:33738"/>
        <dbReference type="ChEBI" id="CHEBI:57783"/>
        <dbReference type="ChEBI" id="CHEBI:58349"/>
        <dbReference type="EC" id="1.18.1.2"/>
    </reaction>
</comment>
<keyword evidence="6" id="KW-0274">FAD</keyword>
<dbReference type="Gene3D" id="3.40.50.80">
    <property type="entry name" value="Nucleotide-binding domain of ferredoxin-NADP reductase (FNR) module"/>
    <property type="match status" value="1"/>
</dbReference>
<gene>
    <name evidence="11" type="ORF">COC42_15410</name>
</gene>
<evidence type="ECO:0000313" key="11">
    <source>
        <dbReference type="EMBL" id="PCD01521.1"/>
    </source>
</evidence>
<dbReference type="GO" id="GO:0042167">
    <property type="term" value="P:heme catabolic process"/>
    <property type="evidence" value="ECO:0007669"/>
    <property type="project" value="TreeGrafter"/>
</dbReference>
<organism evidence="11 12">
    <name type="scientific">Sphingomonas spermidinifaciens</name>
    <dbReference type="NCBI Taxonomy" id="1141889"/>
    <lineage>
        <taxon>Bacteria</taxon>
        <taxon>Pseudomonadati</taxon>
        <taxon>Pseudomonadota</taxon>
        <taxon>Alphaproteobacteria</taxon>
        <taxon>Sphingomonadales</taxon>
        <taxon>Sphingomonadaceae</taxon>
        <taxon>Sphingomonas</taxon>
    </lineage>
</organism>
<proteinExistence type="inferred from homology"/>
<comment type="caution">
    <text evidence="11">The sequence shown here is derived from an EMBL/GenBank/DDBJ whole genome shotgun (WGS) entry which is preliminary data.</text>
</comment>
<dbReference type="OrthoDB" id="9784483at2"/>
<evidence type="ECO:0000259" key="10">
    <source>
        <dbReference type="PROSITE" id="PS51384"/>
    </source>
</evidence>
<keyword evidence="4" id="KW-0285">Flavoprotein</keyword>
<comment type="similarity">
    <text evidence="2">Belongs to the ferredoxin--NADP reductase type 1 family.</text>
</comment>
<reference evidence="11 12" key="1">
    <citation type="submission" date="2017-09" db="EMBL/GenBank/DDBJ databases">
        <title>Sphingomonas spermidinifaciens 9NM-10, whole genome shotgun sequence.</title>
        <authorList>
            <person name="Feng G."/>
            <person name="Zhu H."/>
        </authorList>
    </citation>
    <scope>NUCLEOTIDE SEQUENCE [LARGE SCALE GENOMIC DNA]</scope>
    <source>
        <strain evidence="11 12">9NM-10</strain>
    </source>
</reference>
<dbReference type="GO" id="GO:0000166">
    <property type="term" value="F:nucleotide binding"/>
    <property type="evidence" value="ECO:0007669"/>
    <property type="project" value="UniProtKB-KW"/>
</dbReference>
<dbReference type="InterPro" id="IPR039261">
    <property type="entry name" value="FNR_nucleotide-bd"/>
</dbReference>
<dbReference type="EMBL" id="NWMW01000003">
    <property type="protein sequence ID" value="PCD01521.1"/>
    <property type="molecule type" value="Genomic_DNA"/>
</dbReference>
<evidence type="ECO:0000256" key="9">
    <source>
        <dbReference type="ARBA" id="ARBA00047776"/>
    </source>
</evidence>
<dbReference type="InterPro" id="IPR001433">
    <property type="entry name" value="OxRdtase_FAD/NAD-bd"/>
</dbReference>
<dbReference type="InterPro" id="IPR017927">
    <property type="entry name" value="FAD-bd_FR_type"/>
</dbReference>
<dbReference type="GO" id="GO:0034599">
    <property type="term" value="P:cellular response to oxidative stress"/>
    <property type="evidence" value="ECO:0007669"/>
    <property type="project" value="TreeGrafter"/>
</dbReference>
<evidence type="ECO:0000256" key="1">
    <source>
        <dbReference type="ARBA" id="ARBA00001974"/>
    </source>
</evidence>
<dbReference type="AlphaFoldDB" id="A0A2A4AZB8"/>
<dbReference type="InterPro" id="IPR001709">
    <property type="entry name" value="Flavoprot_Pyr_Nucl_cyt_Rdtase"/>
</dbReference>
<dbReference type="InterPro" id="IPR051930">
    <property type="entry name" value="FNR_type-1"/>
</dbReference>
<evidence type="ECO:0000256" key="3">
    <source>
        <dbReference type="ARBA" id="ARBA00013223"/>
    </source>
</evidence>
<evidence type="ECO:0000256" key="8">
    <source>
        <dbReference type="ARBA" id="ARBA00023002"/>
    </source>
</evidence>
<dbReference type="SUPFAM" id="SSF63380">
    <property type="entry name" value="Riboflavin synthase domain-like"/>
    <property type="match status" value="1"/>
</dbReference>
<dbReference type="PANTHER" id="PTHR47878:SF1">
    <property type="entry name" value="FLAVODOXIN_FERREDOXIN--NADP REDUCTASE"/>
    <property type="match status" value="1"/>
</dbReference>
<keyword evidence="5" id="KW-0547">Nucleotide-binding</keyword>